<sequence length="344" mass="34312">MHASRIFFSILALALHVNAHGVLTTVTGTNGVTGQGFGVIDSTPRDGTRRNPFQQDTSIIRDKEIENGDAGVCGRTLAGGNNDVQTQLNAAIAAGLPSAAEDGTVTMTLHQVNGDGAGPYTCEVSTDATGANFAAMTVTTNVPGRNSRSNAKATDFALVAQMPAGATCTGGANGDACLVRCRNAAAAGPFGGCVAVTNTGSSSGNATATTDAASSEDTVSVDDSIGAATVSATDATATSASDISSTETGVAAAAGTGEIAGASSSTSTAGQVKGAGSVGQVGGAVANSVRTKAAKNLQRSTEENEEDEENGDISIHDAELALAADFEKRLVRVRRSRIVGKRSI</sequence>
<keyword evidence="4" id="KW-1185">Reference proteome</keyword>
<protein>
    <submittedName>
        <fullName evidence="3">GEgh 16</fullName>
    </submittedName>
</protein>
<dbReference type="AlphaFoldDB" id="A0A286UU08"/>
<comment type="caution">
    <text evidence="3">The sequence shown here is derived from an EMBL/GenBank/DDBJ whole genome shotgun (WGS) entry which is preliminary data.</text>
</comment>
<dbReference type="InterPro" id="IPR021476">
    <property type="entry name" value="Egh16-like"/>
</dbReference>
<feature type="signal peptide" evidence="2">
    <location>
        <begin position="1"/>
        <end position="19"/>
    </location>
</feature>
<gene>
    <name evidence="3" type="ORF">PNOK_0002200</name>
</gene>
<organism evidence="3 4">
    <name type="scientific">Pyrrhoderma noxium</name>
    <dbReference type="NCBI Taxonomy" id="2282107"/>
    <lineage>
        <taxon>Eukaryota</taxon>
        <taxon>Fungi</taxon>
        <taxon>Dikarya</taxon>
        <taxon>Basidiomycota</taxon>
        <taxon>Agaricomycotina</taxon>
        <taxon>Agaricomycetes</taxon>
        <taxon>Hymenochaetales</taxon>
        <taxon>Hymenochaetaceae</taxon>
        <taxon>Pyrrhoderma</taxon>
    </lineage>
</organism>
<accession>A0A286UU08</accession>
<keyword evidence="2" id="KW-0732">Signal</keyword>
<dbReference type="Proteomes" id="UP000217199">
    <property type="component" value="Unassembled WGS sequence"/>
</dbReference>
<proteinExistence type="predicted"/>
<feature type="region of interest" description="Disordered" evidence="1">
    <location>
        <begin position="292"/>
        <end position="313"/>
    </location>
</feature>
<dbReference type="Pfam" id="PF11327">
    <property type="entry name" value="Egh16-like"/>
    <property type="match status" value="1"/>
</dbReference>
<dbReference type="PANTHER" id="PTHR34618:SF4">
    <property type="entry name" value="CAS1"/>
    <property type="match status" value="1"/>
</dbReference>
<dbReference type="OrthoDB" id="3241054at2759"/>
<evidence type="ECO:0000256" key="2">
    <source>
        <dbReference type="SAM" id="SignalP"/>
    </source>
</evidence>
<evidence type="ECO:0000313" key="4">
    <source>
        <dbReference type="Proteomes" id="UP000217199"/>
    </source>
</evidence>
<name>A0A286UU08_9AGAM</name>
<dbReference type="EMBL" id="NBII01000001">
    <property type="protein sequence ID" value="PAV22955.1"/>
    <property type="molecule type" value="Genomic_DNA"/>
</dbReference>
<evidence type="ECO:0000256" key="1">
    <source>
        <dbReference type="SAM" id="MobiDB-lite"/>
    </source>
</evidence>
<evidence type="ECO:0000313" key="3">
    <source>
        <dbReference type="EMBL" id="PAV22955.1"/>
    </source>
</evidence>
<feature type="chain" id="PRO_5013594969" evidence="2">
    <location>
        <begin position="20"/>
        <end position="344"/>
    </location>
</feature>
<dbReference type="InParanoid" id="A0A286UU08"/>
<dbReference type="STRING" id="2282107.A0A286UU08"/>
<reference evidence="3 4" key="1">
    <citation type="journal article" date="2017" name="Mol. Ecol.">
        <title>Comparative and population genomic landscape of Phellinus noxius: A hypervariable fungus causing root rot in trees.</title>
        <authorList>
            <person name="Chung C.L."/>
            <person name="Lee T.J."/>
            <person name="Akiba M."/>
            <person name="Lee H.H."/>
            <person name="Kuo T.H."/>
            <person name="Liu D."/>
            <person name="Ke H.M."/>
            <person name="Yokoi T."/>
            <person name="Roa M.B."/>
            <person name="Lu M.J."/>
            <person name="Chang Y.Y."/>
            <person name="Ann P.J."/>
            <person name="Tsai J.N."/>
            <person name="Chen C.Y."/>
            <person name="Tzean S.S."/>
            <person name="Ota Y."/>
            <person name="Hattori T."/>
            <person name="Sahashi N."/>
            <person name="Liou R.F."/>
            <person name="Kikuchi T."/>
            <person name="Tsai I.J."/>
        </authorList>
    </citation>
    <scope>NUCLEOTIDE SEQUENCE [LARGE SCALE GENOMIC DNA]</scope>
    <source>
        <strain evidence="3 4">FFPRI411160</strain>
    </source>
</reference>
<dbReference type="PANTHER" id="PTHR34618">
    <property type="entry name" value="SURFACE PROTEIN MAS1, PUTATIVE-RELATED"/>
    <property type="match status" value="1"/>
</dbReference>